<evidence type="ECO:0000256" key="4">
    <source>
        <dbReference type="ARBA" id="ARBA00022722"/>
    </source>
</evidence>
<dbReference type="CDD" id="cd06559">
    <property type="entry name" value="Endonuclease_V"/>
    <property type="match status" value="1"/>
</dbReference>
<keyword evidence="7" id="KW-0479">Metal-binding</keyword>
<keyword evidence="7" id="KW-0227">DNA damage</keyword>
<comment type="subcellular location">
    <subcellularLocation>
        <location evidence="2 7">Cytoplasm</location>
    </subcellularLocation>
</comment>
<comment type="cofactor">
    <cofactor evidence="7">
        <name>Mg(2+)</name>
        <dbReference type="ChEBI" id="CHEBI:18420"/>
    </cofactor>
</comment>
<dbReference type="RefSeq" id="WP_097008934.1">
    <property type="nucleotide sequence ID" value="NZ_OBEJ01000002.1"/>
</dbReference>
<dbReference type="HAMAP" id="MF_00801">
    <property type="entry name" value="Endonuclease_5"/>
    <property type="match status" value="1"/>
</dbReference>
<evidence type="ECO:0000256" key="6">
    <source>
        <dbReference type="ARBA" id="ARBA00022801"/>
    </source>
</evidence>
<dbReference type="GO" id="GO:0000287">
    <property type="term" value="F:magnesium ion binding"/>
    <property type="evidence" value="ECO:0007669"/>
    <property type="project" value="UniProtKB-UniRule"/>
</dbReference>
<comment type="function">
    <text evidence="7">DNA repair enzyme involved in the repair of deaminated bases. Selectively cleaves double-stranded DNA at the second phosphodiester bond 3' to a deoxyinosine leaving behind the intact lesion on the nicked DNA.</text>
</comment>
<evidence type="ECO:0000256" key="5">
    <source>
        <dbReference type="ARBA" id="ARBA00022759"/>
    </source>
</evidence>
<keyword evidence="6 7" id="KW-0378">Hydrolase</keyword>
<keyword evidence="5 7" id="KW-0255">Endonuclease</keyword>
<dbReference type="Gene3D" id="3.30.2170.10">
    <property type="entry name" value="archaeoglobus fulgidus dsm 4304 superfamily"/>
    <property type="match status" value="1"/>
</dbReference>
<dbReference type="GO" id="GO:0016891">
    <property type="term" value="F:RNA endonuclease activity producing 5'-phosphomonoesters, hydrolytic mechanism"/>
    <property type="evidence" value="ECO:0007669"/>
    <property type="project" value="TreeGrafter"/>
</dbReference>
<dbReference type="EC" id="3.1.21.7" evidence="7"/>
<evidence type="ECO:0000256" key="1">
    <source>
        <dbReference type="ARBA" id="ARBA00001835"/>
    </source>
</evidence>
<comment type="catalytic activity">
    <reaction evidence="1 7">
        <text>Endonucleolytic cleavage at apurinic or apyrimidinic sites to products with a 5'-phosphate.</text>
        <dbReference type="EC" id="3.1.21.7"/>
    </reaction>
</comment>
<accession>A0A285NU74</accession>
<comment type="similarity">
    <text evidence="7">Belongs to the endonuclease V family.</text>
</comment>
<dbReference type="GO" id="GO:0003727">
    <property type="term" value="F:single-stranded RNA binding"/>
    <property type="evidence" value="ECO:0007669"/>
    <property type="project" value="TreeGrafter"/>
</dbReference>
<sequence length="257" mass="26928">MLSVQRPDLLPDPALSREEMEALQREIAAEASFENDLSFDPAAVTDGPLSTPGEGPPLVAGVDQAFLDDRAISAIVVSRGGEIVERVYAVSELSIPYIPGLLSFREGGPIVDAVAELTVEPDLVLFDGSGRIHFREAGLATHMGVVFDVPSVGVAKSLLCGTPTDTTDNLPEGARVPIEADADVTAAAGTVIGHAVQTRQYDSGNRSINPLIVSPGHRVDADTAAALVAALTDGYKLPEPTRRADAYAEEAKSLFDG</sequence>
<dbReference type="GO" id="GO:0006281">
    <property type="term" value="P:DNA repair"/>
    <property type="evidence" value="ECO:0007669"/>
    <property type="project" value="UniProtKB-UniRule"/>
</dbReference>
<reference evidence="8 9" key="1">
    <citation type="submission" date="2017-09" db="EMBL/GenBank/DDBJ databases">
        <authorList>
            <person name="Ehlers B."/>
            <person name="Leendertz F.H."/>
        </authorList>
    </citation>
    <scope>NUCLEOTIDE SEQUENCE [LARGE SCALE GENOMIC DNA]</scope>
    <source>
        <strain evidence="8 9">DSM 27208</strain>
    </source>
</reference>
<keyword evidence="7" id="KW-0460">Magnesium</keyword>
<protein>
    <recommendedName>
        <fullName evidence="7">Endonuclease V</fullName>
        <ecNumber evidence="7">3.1.21.7</ecNumber>
    </recommendedName>
    <alternativeName>
        <fullName evidence="7">Deoxyinosine 3'endonuclease</fullName>
    </alternativeName>
    <alternativeName>
        <fullName evidence="7">Deoxyribonuclease V</fullName>
        <shortName evidence="7">DNase V</shortName>
    </alternativeName>
</protein>
<feature type="site" description="Interaction with target DNA" evidence="7">
    <location>
        <position position="97"/>
    </location>
</feature>
<name>A0A285NU74_NATPI</name>
<dbReference type="AlphaFoldDB" id="A0A285NU74"/>
<dbReference type="Pfam" id="PF04493">
    <property type="entry name" value="Endonuclease_5"/>
    <property type="match status" value="1"/>
</dbReference>
<feature type="binding site" evidence="7">
    <location>
        <position position="63"/>
    </location>
    <ligand>
        <name>Mg(2+)</name>
        <dbReference type="ChEBI" id="CHEBI:18420"/>
    </ligand>
</feature>
<dbReference type="OrthoDB" id="7885at2157"/>
<dbReference type="GO" id="GO:0005737">
    <property type="term" value="C:cytoplasm"/>
    <property type="evidence" value="ECO:0007669"/>
    <property type="project" value="UniProtKB-SubCell"/>
</dbReference>
<dbReference type="GO" id="GO:0043737">
    <property type="term" value="F:deoxyribonuclease V activity"/>
    <property type="evidence" value="ECO:0007669"/>
    <property type="project" value="UniProtKB-UniRule"/>
</dbReference>
<feature type="binding site" evidence="7">
    <location>
        <position position="127"/>
    </location>
    <ligand>
        <name>Mg(2+)</name>
        <dbReference type="ChEBI" id="CHEBI:18420"/>
    </ligand>
</feature>
<dbReference type="InterPro" id="IPR007581">
    <property type="entry name" value="Endonuclease-V"/>
</dbReference>
<evidence type="ECO:0000256" key="2">
    <source>
        <dbReference type="ARBA" id="ARBA00004496"/>
    </source>
</evidence>
<dbReference type="Proteomes" id="UP000219453">
    <property type="component" value="Unassembled WGS sequence"/>
</dbReference>
<gene>
    <name evidence="7" type="primary">nfi</name>
    <name evidence="8" type="ORF">SAMN06269185_2023</name>
</gene>
<evidence type="ECO:0000313" key="9">
    <source>
        <dbReference type="Proteomes" id="UP000219453"/>
    </source>
</evidence>
<dbReference type="EMBL" id="OBEJ01000002">
    <property type="protein sequence ID" value="SNZ13042.1"/>
    <property type="molecule type" value="Genomic_DNA"/>
</dbReference>
<keyword evidence="7" id="KW-0234">DNA repair</keyword>
<evidence type="ECO:0000256" key="7">
    <source>
        <dbReference type="HAMAP-Rule" id="MF_00801"/>
    </source>
</evidence>
<dbReference type="PANTHER" id="PTHR28511">
    <property type="entry name" value="ENDONUCLEASE V"/>
    <property type="match status" value="1"/>
</dbReference>
<dbReference type="PANTHER" id="PTHR28511:SF1">
    <property type="entry name" value="ENDONUCLEASE V"/>
    <property type="match status" value="1"/>
</dbReference>
<evidence type="ECO:0000313" key="8">
    <source>
        <dbReference type="EMBL" id="SNZ13042.1"/>
    </source>
</evidence>
<organism evidence="8 9">
    <name type="scientific">Natronoarchaeum philippinense</name>
    <dbReference type="NCBI Taxonomy" id="558529"/>
    <lineage>
        <taxon>Archaea</taxon>
        <taxon>Methanobacteriati</taxon>
        <taxon>Methanobacteriota</taxon>
        <taxon>Stenosarchaea group</taxon>
        <taxon>Halobacteria</taxon>
        <taxon>Halobacteriales</taxon>
        <taxon>Natronoarchaeaceae</taxon>
    </lineage>
</organism>
<keyword evidence="4 7" id="KW-0540">Nuclease</keyword>
<keyword evidence="3 7" id="KW-0963">Cytoplasm</keyword>
<keyword evidence="9" id="KW-1185">Reference proteome</keyword>
<proteinExistence type="inferred from homology"/>
<evidence type="ECO:0000256" key="3">
    <source>
        <dbReference type="ARBA" id="ARBA00022490"/>
    </source>
</evidence>